<dbReference type="EMBL" id="BK015696">
    <property type="protein sequence ID" value="DAE20481.1"/>
    <property type="molecule type" value="Genomic_DNA"/>
</dbReference>
<dbReference type="NCBIfam" id="TIGR01593">
    <property type="entry name" value="holin_tox_secr"/>
    <property type="match status" value="1"/>
</dbReference>
<dbReference type="InterPro" id="IPR006480">
    <property type="entry name" value="Phage_holin_4_1"/>
</dbReference>
<organism evidence="6">
    <name type="scientific">Siphoviridae sp. ctqwO1</name>
    <dbReference type="NCBI Taxonomy" id="2826472"/>
    <lineage>
        <taxon>Viruses</taxon>
        <taxon>Duplodnaviria</taxon>
        <taxon>Heunggongvirae</taxon>
        <taxon>Uroviricota</taxon>
        <taxon>Caudoviricetes</taxon>
    </lineage>
</organism>
<evidence type="ECO:0000256" key="1">
    <source>
        <dbReference type="ARBA" id="ARBA00004301"/>
    </source>
</evidence>
<reference evidence="6" key="1">
    <citation type="journal article" date="2021" name="Proc. Natl. Acad. Sci. U.S.A.">
        <title>A Catalog of Tens of Thousands of Viruses from Human Metagenomes Reveals Hidden Associations with Chronic Diseases.</title>
        <authorList>
            <person name="Tisza M.J."/>
            <person name="Buck C.B."/>
        </authorList>
    </citation>
    <scope>NUCLEOTIDE SEQUENCE</scope>
    <source>
        <strain evidence="6">CtqwO1</strain>
    </source>
</reference>
<evidence type="ECO:0000256" key="4">
    <source>
        <dbReference type="ARBA" id="ARBA00023136"/>
    </source>
</evidence>
<evidence type="ECO:0000256" key="3">
    <source>
        <dbReference type="ARBA" id="ARBA00022989"/>
    </source>
</evidence>
<sequence length="194" mass="21865">MSFIMHFQEDLIYGKNQSGAVRLYLFYLKLRRRNRRKDNTMKENYIKAFFTGIFALISSVLGVLAVPILLMVACNVLDYATGLMASTYRSQDINSYKSIRGIMKKVCMWLLVIVGAVIDQLLLYASQTAGITLPFTFLVACIVAIWIICNEIISILENIKDMGVAIPAFLLPIVEHVKSQVEDKANIDKDSEGE</sequence>
<proteinExistence type="predicted"/>
<name>A0A8S5QNT6_9CAUD</name>
<accession>A0A8S5QNT6</accession>
<keyword evidence="4 5" id="KW-0472">Membrane</keyword>
<keyword evidence="3 5" id="KW-1133">Transmembrane helix</keyword>
<evidence type="ECO:0000256" key="5">
    <source>
        <dbReference type="SAM" id="Phobius"/>
    </source>
</evidence>
<keyword evidence="2 5" id="KW-0812">Transmembrane</keyword>
<dbReference type="GO" id="GO:0033644">
    <property type="term" value="C:host cell membrane"/>
    <property type="evidence" value="ECO:0007669"/>
    <property type="project" value="UniProtKB-SubCell"/>
</dbReference>
<feature type="transmembrane region" description="Helical" evidence="5">
    <location>
        <begin position="131"/>
        <end position="153"/>
    </location>
</feature>
<dbReference type="Pfam" id="PF05105">
    <property type="entry name" value="Phage_holin_4_1"/>
    <property type="match status" value="1"/>
</dbReference>
<feature type="transmembrane region" description="Helical" evidence="5">
    <location>
        <begin position="45"/>
        <end position="62"/>
    </location>
</feature>
<evidence type="ECO:0000313" key="6">
    <source>
        <dbReference type="EMBL" id="DAE20481.1"/>
    </source>
</evidence>
<evidence type="ECO:0000256" key="2">
    <source>
        <dbReference type="ARBA" id="ARBA00022692"/>
    </source>
</evidence>
<protein>
    <submittedName>
        <fullName evidence="6">Holin</fullName>
    </submittedName>
</protein>
<comment type="subcellular location">
    <subcellularLocation>
        <location evidence="1">Host membrane</location>
        <topology evidence="1">Multi-pass membrane protein</topology>
    </subcellularLocation>
</comment>
<feature type="transmembrane region" description="Helical" evidence="5">
    <location>
        <begin position="106"/>
        <end position="125"/>
    </location>
</feature>